<dbReference type="AlphaFoldDB" id="A0A1R1WXP7"/>
<accession>A0A1R1WXP7</accession>
<dbReference type="Gene3D" id="3.40.50.300">
    <property type="entry name" value="P-loop containing nucleotide triphosphate hydrolases"/>
    <property type="match status" value="1"/>
</dbReference>
<dbReference type="Proteomes" id="UP000187283">
    <property type="component" value="Unassembled WGS sequence"/>
</dbReference>
<reference evidence="1 2" key="1">
    <citation type="submission" date="2017-01" db="EMBL/GenBank/DDBJ databases">
        <authorList>
            <person name="Mah S.A."/>
            <person name="Swanson W.J."/>
            <person name="Moy G.W."/>
            <person name="Vacquier V.D."/>
        </authorList>
    </citation>
    <scope>NUCLEOTIDE SEQUENCE [LARGE SCALE GENOMIC DNA]</scope>
    <source>
        <strain evidence="1 2">GSMNP</strain>
    </source>
</reference>
<gene>
    <name evidence="1" type="ORF">AYI70_g12386</name>
</gene>
<dbReference type="SUPFAM" id="SSF52540">
    <property type="entry name" value="P-loop containing nucleoside triphosphate hydrolases"/>
    <property type="match status" value="1"/>
</dbReference>
<organism evidence="1 2">
    <name type="scientific">Smittium culicis</name>
    <dbReference type="NCBI Taxonomy" id="133412"/>
    <lineage>
        <taxon>Eukaryota</taxon>
        <taxon>Fungi</taxon>
        <taxon>Fungi incertae sedis</taxon>
        <taxon>Zoopagomycota</taxon>
        <taxon>Kickxellomycotina</taxon>
        <taxon>Harpellomycetes</taxon>
        <taxon>Harpellales</taxon>
        <taxon>Legeriomycetaceae</taxon>
        <taxon>Smittium</taxon>
    </lineage>
</organism>
<evidence type="ECO:0000313" key="1">
    <source>
        <dbReference type="EMBL" id="OMJ07153.1"/>
    </source>
</evidence>
<dbReference type="InterPro" id="IPR027417">
    <property type="entry name" value="P-loop_NTPase"/>
</dbReference>
<keyword evidence="2" id="KW-1185">Reference proteome</keyword>
<comment type="caution">
    <text evidence="1">The sequence shown here is derived from an EMBL/GenBank/DDBJ whole genome shotgun (WGS) entry which is preliminary data.</text>
</comment>
<proteinExistence type="predicted"/>
<sequence length="67" mass="7876">MENYNIVLIGCRKTGKTTLIRKFLGKKTSKISRRRNKPEFYSQVSYKRKKLFTFVGIWEASGKLTMV</sequence>
<evidence type="ECO:0000313" key="2">
    <source>
        <dbReference type="Proteomes" id="UP000187283"/>
    </source>
</evidence>
<protein>
    <submittedName>
        <fullName evidence="1">Uncharacterized protein</fullName>
    </submittedName>
</protein>
<dbReference type="EMBL" id="LSSN01006107">
    <property type="protein sequence ID" value="OMJ07153.1"/>
    <property type="molecule type" value="Genomic_DNA"/>
</dbReference>
<name>A0A1R1WXP7_9FUNG</name>